<dbReference type="OrthoDB" id="9953365at2"/>
<dbReference type="EMBL" id="FONZ01000006">
    <property type="protein sequence ID" value="SFF35478.1"/>
    <property type="molecule type" value="Genomic_DNA"/>
</dbReference>
<organism evidence="1 2">
    <name type="scientific">Flavimobilis marinus</name>
    <dbReference type="NCBI Taxonomy" id="285351"/>
    <lineage>
        <taxon>Bacteria</taxon>
        <taxon>Bacillati</taxon>
        <taxon>Actinomycetota</taxon>
        <taxon>Actinomycetes</taxon>
        <taxon>Micrococcales</taxon>
        <taxon>Jonesiaceae</taxon>
        <taxon>Flavimobilis</taxon>
    </lineage>
</organism>
<sequence length="178" mass="18853">MSDPAGTGTLDSPGLRALVARGDHASLLDARDLALTMSVSAVRGELDYDLLDEHAESASRFFRLWLDHLAWGGSGFEQMAVADWVGAEHGLSMVHVDRAYGIGAAVTVDALARVTAQLADTLTAFRFFTDGPDAEVDAAVADRLDRLAGTLAAVHAEIAEEAARLPAELTEPPVVRSE</sequence>
<accession>A0A1I2I1D7</accession>
<reference evidence="2" key="1">
    <citation type="submission" date="2016-10" db="EMBL/GenBank/DDBJ databases">
        <authorList>
            <person name="Varghese N."/>
            <person name="Submissions S."/>
        </authorList>
    </citation>
    <scope>NUCLEOTIDE SEQUENCE [LARGE SCALE GENOMIC DNA]</scope>
    <source>
        <strain evidence="2">DSM 19083</strain>
    </source>
</reference>
<dbReference type="STRING" id="285351.SAMN04488035_2630"/>
<proteinExistence type="predicted"/>
<evidence type="ECO:0000313" key="2">
    <source>
        <dbReference type="Proteomes" id="UP000198520"/>
    </source>
</evidence>
<protein>
    <submittedName>
        <fullName evidence="1">Uncharacterized protein</fullName>
    </submittedName>
</protein>
<gene>
    <name evidence="1" type="ORF">SAMN04488035_2630</name>
</gene>
<dbReference type="Proteomes" id="UP000198520">
    <property type="component" value="Unassembled WGS sequence"/>
</dbReference>
<name>A0A1I2I1D7_9MICO</name>
<keyword evidence="2" id="KW-1185">Reference proteome</keyword>
<evidence type="ECO:0000313" key="1">
    <source>
        <dbReference type="EMBL" id="SFF35478.1"/>
    </source>
</evidence>
<dbReference type="RefSeq" id="WP_093379689.1">
    <property type="nucleotide sequence ID" value="NZ_BNAN01000001.1"/>
</dbReference>
<dbReference type="AlphaFoldDB" id="A0A1I2I1D7"/>